<reference evidence="2 3" key="1">
    <citation type="submission" date="2020-03" db="EMBL/GenBank/DDBJ databases">
        <title>Genomic Encyclopedia of Type Strains, Phase III (KMG-III): the genomes of soil and plant-associated and newly described type strains.</title>
        <authorList>
            <person name="Whitman W."/>
        </authorList>
    </citation>
    <scope>NUCLEOTIDE SEQUENCE [LARGE SCALE GENOMIC DNA]</scope>
    <source>
        <strain evidence="2 3">CECT 4207</strain>
    </source>
</reference>
<comment type="caution">
    <text evidence="2">The sequence shown here is derived from an EMBL/GenBank/DDBJ whole genome shotgun (WGS) entry which is preliminary data.</text>
</comment>
<feature type="compositionally biased region" description="Low complexity" evidence="1">
    <location>
        <begin position="202"/>
        <end position="211"/>
    </location>
</feature>
<evidence type="ECO:0000256" key="1">
    <source>
        <dbReference type="SAM" id="MobiDB-lite"/>
    </source>
</evidence>
<sequence>MDLLDAARELYAVLPKDFTSERASLVRRAKDAGSKELAKEIGALTKPSAGAWAVNMLASHQPEVIDAVVRFGASLRTAQVDGDSDALRELGQQRQGHLAAAVHAAKELSDQLGAALSSAATAEVEQTMRAAMADAGAAQAVGTCRLVKGLSGSGFESVDLTGAIAAGGPDAVGQANGTSEPERQVTVRRPAASAKEAPSGPRSEATSLAARRAAKKKAALDEAEAEFTAADHAARQAEESASSSWNAVHELTRRRSGVQDAIEDVRKKLASLEAELIGITRDQEAAESEKKLAVRAATQLRRVADQAQRRVDRLN</sequence>
<feature type="region of interest" description="Disordered" evidence="1">
    <location>
        <begin position="168"/>
        <end position="213"/>
    </location>
</feature>
<evidence type="ECO:0008006" key="4">
    <source>
        <dbReference type="Google" id="ProtNLM"/>
    </source>
</evidence>
<accession>A0ABX0TM76</accession>
<dbReference type="RefSeq" id="WP_167265932.1">
    <property type="nucleotide sequence ID" value="NZ_BAAAVO010000012.1"/>
</dbReference>
<evidence type="ECO:0000313" key="3">
    <source>
        <dbReference type="Proteomes" id="UP000802392"/>
    </source>
</evidence>
<organism evidence="2 3">
    <name type="scientific">Paenarthrobacter ilicis</name>
    <dbReference type="NCBI Taxonomy" id="43665"/>
    <lineage>
        <taxon>Bacteria</taxon>
        <taxon>Bacillati</taxon>
        <taxon>Actinomycetota</taxon>
        <taxon>Actinomycetes</taxon>
        <taxon>Micrococcales</taxon>
        <taxon>Micrococcaceae</taxon>
        <taxon>Paenarthrobacter</taxon>
    </lineage>
</organism>
<keyword evidence="3" id="KW-1185">Reference proteome</keyword>
<gene>
    <name evidence="2" type="ORF">FHR86_002119</name>
</gene>
<proteinExistence type="predicted"/>
<protein>
    <recommendedName>
        <fullName evidence="4">Transposase</fullName>
    </recommendedName>
</protein>
<dbReference type="Proteomes" id="UP000802392">
    <property type="component" value="Unassembled WGS sequence"/>
</dbReference>
<evidence type="ECO:0000313" key="2">
    <source>
        <dbReference type="EMBL" id="NIJ01787.1"/>
    </source>
</evidence>
<name>A0ABX0TM76_9MICC</name>
<feature type="region of interest" description="Disordered" evidence="1">
    <location>
        <begin position="229"/>
        <end position="260"/>
    </location>
</feature>
<dbReference type="EMBL" id="JAAOZD010000004">
    <property type="protein sequence ID" value="NIJ01787.1"/>
    <property type="molecule type" value="Genomic_DNA"/>
</dbReference>